<accession>A0A5C3KTG1</accession>
<dbReference type="Proteomes" id="UP000307440">
    <property type="component" value="Unassembled WGS sequence"/>
</dbReference>
<dbReference type="EMBL" id="ML210216">
    <property type="protein sequence ID" value="TFK23557.1"/>
    <property type="molecule type" value="Genomic_DNA"/>
</dbReference>
<dbReference type="Gene3D" id="3.80.10.10">
    <property type="entry name" value="Ribonuclease Inhibitor"/>
    <property type="match status" value="1"/>
</dbReference>
<name>A0A5C3KTG1_COPMA</name>
<dbReference type="AlphaFoldDB" id="A0A5C3KTG1"/>
<sequence>MCVADAYVEKEESIYRDLVSMLEGEEKWEKLKSSELCIWASRASADSWLKAVRAMANGGVTRLSFHFDVLDGRANAYRPIIEYKMFRSLTHLCLSGTAFEVLSFFDLVDLIYSIPRLKYLRLGGHLTKPHYRLAYQPKIEHENLQHLDLVIPLDMCPDTGEFHRLYLPALVSLRLTLTPAVMVSSELDSQLDITSLKIEHIVGVVLESIGGLLKTLEIRLPASPTDDIVFDYLEDLARYTPNLVQLIVIQSRPVGGLRMMNFDTVVAQDIGDMCLEALNRERSWPELQILDWKVHCMTGPTDRALVEFVRQRAECPDTATMKEVRFQVYHTPRKARFNVPALEEELKLMLQYWEMNEYGSVVDFDSREFESGLECPITYEFDDDGLCGLPPSEKSVFTPNMENVVFNRLILVPPLWLGENSEDTTCVYYESDLLLSPLGLFD</sequence>
<evidence type="ECO:0008006" key="3">
    <source>
        <dbReference type="Google" id="ProtNLM"/>
    </source>
</evidence>
<dbReference type="InterPro" id="IPR032675">
    <property type="entry name" value="LRR_dom_sf"/>
</dbReference>
<proteinExistence type="predicted"/>
<keyword evidence="2" id="KW-1185">Reference proteome</keyword>
<evidence type="ECO:0000313" key="2">
    <source>
        <dbReference type="Proteomes" id="UP000307440"/>
    </source>
</evidence>
<reference evidence="1 2" key="1">
    <citation type="journal article" date="2019" name="Nat. Ecol. Evol.">
        <title>Megaphylogeny resolves global patterns of mushroom evolution.</title>
        <authorList>
            <person name="Varga T."/>
            <person name="Krizsan K."/>
            <person name="Foldi C."/>
            <person name="Dima B."/>
            <person name="Sanchez-Garcia M."/>
            <person name="Sanchez-Ramirez S."/>
            <person name="Szollosi G.J."/>
            <person name="Szarkandi J.G."/>
            <person name="Papp V."/>
            <person name="Albert L."/>
            <person name="Andreopoulos W."/>
            <person name="Angelini C."/>
            <person name="Antonin V."/>
            <person name="Barry K.W."/>
            <person name="Bougher N.L."/>
            <person name="Buchanan P."/>
            <person name="Buyck B."/>
            <person name="Bense V."/>
            <person name="Catcheside P."/>
            <person name="Chovatia M."/>
            <person name="Cooper J."/>
            <person name="Damon W."/>
            <person name="Desjardin D."/>
            <person name="Finy P."/>
            <person name="Geml J."/>
            <person name="Haridas S."/>
            <person name="Hughes K."/>
            <person name="Justo A."/>
            <person name="Karasinski D."/>
            <person name="Kautmanova I."/>
            <person name="Kiss B."/>
            <person name="Kocsube S."/>
            <person name="Kotiranta H."/>
            <person name="LaButti K.M."/>
            <person name="Lechner B.E."/>
            <person name="Liimatainen K."/>
            <person name="Lipzen A."/>
            <person name="Lukacs Z."/>
            <person name="Mihaltcheva S."/>
            <person name="Morgado L.N."/>
            <person name="Niskanen T."/>
            <person name="Noordeloos M.E."/>
            <person name="Ohm R.A."/>
            <person name="Ortiz-Santana B."/>
            <person name="Ovrebo C."/>
            <person name="Racz N."/>
            <person name="Riley R."/>
            <person name="Savchenko A."/>
            <person name="Shiryaev A."/>
            <person name="Soop K."/>
            <person name="Spirin V."/>
            <person name="Szebenyi C."/>
            <person name="Tomsovsky M."/>
            <person name="Tulloss R.E."/>
            <person name="Uehling J."/>
            <person name="Grigoriev I.V."/>
            <person name="Vagvolgyi C."/>
            <person name="Papp T."/>
            <person name="Martin F.M."/>
            <person name="Miettinen O."/>
            <person name="Hibbett D.S."/>
            <person name="Nagy L.G."/>
        </authorList>
    </citation>
    <scope>NUCLEOTIDE SEQUENCE [LARGE SCALE GENOMIC DNA]</scope>
    <source>
        <strain evidence="1 2">CBS 121175</strain>
    </source>
</reference>
<protein>
    <recommendedName>
        <fullName evidence="3">F-box domain-containing protein</fullName>
    </recommendedName>
</protein>
<evidence type="ECO:0000313" key="1">
    <source>
        <dbReference type="EMBL" id="TFK23557.1"/>
    </source>
</evidence>
<organism evidence="1 2">
    <name type="scientific">Coprinopsis marcescibilis</name>
    <name type="common">Agaric fungus</name>
    <name type="synonym">Psathyrella marcescibilis</name>
    <dbReference type="NCBI Taxonomy" id="230819"/>
    <lineage>
        <taxon>Eukaryota</taxon>
        <taxon>Fungi</taxon>
        <taxon>Dikarya</taxon>
        <taxon>Basidiomycota</taxon>
        <taxon>Agaricomycotina</taxon>
        <taxon>Agaricomycetes</taxon>
        <taxon>Agaricomycetidae</taxon>
        <taxon>Agaricales</taxon>
        <taxon>Agaricineae</taxon>
        <taxon>Psathyrellaceae</taxon>
        <taxon>Coprinopsis</taxon>
    </lineage>
</organism>
<gene>
    <name evidence="1" type="ORF">FA15DRAFT_705342</name>
</gene>